<evidence type="ECO:0000256" key="6">
    <source>
        <dbReference type="PROSITE-ProRule" id="PRU00108"/>
    </source>
</evidence>
<dbReference type="SMART" id="SM00389">
    <property type="entry name" value="HOX"/>
    <property type="match status" value="1"/>
</dbReference>
<dbReference type="PANTHER" id="PTHR45874">
    <property type="entry name" value="HOMEOBOX PROTEIN ABDOMINAL-B"/>
    <property type="match status" value="1"/>
</dbReference>
<dbReference type="InterPro" id="IPR020479">
    <property type="entry name" value="HD_metazoa"/>
</dbReference>
<evidence type="ECO:0000256" key="4">
    <source>
        <dbReference type="ARBA" id="ARBA00023155"/>
    </source>
</evidence>
<evidence type="ECO:0000256" key="1">
    <source>
        <dbReference type="ARBA" id="ARBA00004123"/>
    </source>
</evidence>
<organism evidence="11">
    <name type="scientific">Peronella japonica</name>
    <dbReference type="NCBI Taxonomy" id="262331"/>
    <lineage>
        <taxon>Eukaryota</taxon>
        <taxon>Metazoa</taxon>
        <taxon>Echinodermata</taxon>
        <taxon>Eleutherozoa</taxon>
        <taxon>Echinozoa</taxon>
        <taxon>Echinoidea</taxon>
        <taxon>Euechinoidea</taxon>
        <taxon>Gnathostomata</taxon>
        <taxon>Clypeasteroida</taxon>
        <taxon>Laganidae</taxon>
        <taxon>Peronella</taxon>
    </lineage>
</organism>
<dbReference type="AlphaFoldDB" id="X5I198"/>
<dbReference type="EMBL" id="AB779703">
    <property type="protein sequence ID" value="BAO57705.1"/>
    <property type="molecule type" value="mRNA"/>
</dbReference>
<keyword evidence="8" id="KW-0175">Coiled coil</keyword>
<feature type="compositionally biased region" description="Polar residues" evidence="9">
    <location>
        <begin position="185"/>
        <end position="194"/>
    </location>
</feature>
<evidence type="ECO:0000256" key="2">
    <source>
        <dbReference type="ARBA" id="ARBA00006317"/>
    </source>
</evidence>
<evidence type="ECO:0000256" key="9">
    <source>
        <dbReference type="SAM" id="MobiDB-lite"/>
    </source>
</evidence>
<dbReference type="PROSITE" id="PS50071">
    <property type="entry name" value="HOMEOBOX_2"/>
    <property type="match status" value="1"/>
</dbReference>
<keyword evidence="5 6" id="KW-0539">Nucleus</keyword>
<accession>X5I198</accession>
<dbReference type="InterPro" id="IPR009057">
    <property type="entry name" value="Homeodomain-like_sf"/>
</dbReference>
<dbReference type="PRINTS" id="PR00024">
    <property type="entry name" value="HOMEOBOX"/>
</dbReference>
<dbReference type="InterPro" id="IPR001356">
    <property type="entry name" value="HD"/>
</dbReference>
<dbReference type="GO" id="GO:0005634">
    <property type="term" value="C:nucleus"/>
    <property type="evidence" value="ECO:0007669"/>
    <property type="project" value="UniProtKB-SubCell"/>
</dbReference>
<evidence type="ECO:0000259" key="10">
    <source>
        <dbReference type="PROSITE" id="PS50071"/>
    </source>
</evidence>
<evidence type="ECO:0000256" key="3">
    <source>
        <dbReference type="ARBA" id="ARBA00023125"/>
    </source>
</evidence>
<evidence type="ECO:0000313" key="11">
    <source>
        <dbReference type="EMBL" id="BAO57705.1"/>
    </source>
</evidence>
<evidence type="ECO:0000256" key="5">
    <source>
        <dbReference type="ARBA" id="ARBA00023242"/>
    </source>
</evidence>
<evidence type="ECO:0000256" key="8">
    <source>
        <dbReference type="SAM" id="Coils"/>
    </source>
</evidence>
<feature type="compositionally biased region" description="Low complexity" evidence="9">
    <location>
        <begin position="21"/>
        <end position="32"/>
    </location>
</feature>
<feature type="region of interest" description="Disordered" evidence="9">
    <location>
        <begin position="17"/>
        <end position="43"/>
    </location>
</feature>
<dbReference type="CDD" id="cd00086">
    <property type="entry name" value="homeodomain"/>
    <property type="match status" value="1"/>
</dbReference>
<evidence type="ECO:0000256" key="7">
    <source>
        <dbReference type="RuleBase" id="RU000682"/>
    </source>
</evidence>
<keyword evidence="4 6" id="KW-0371">Homeobox</keyword>
<protein>
    <submittedName>
        <fullName evidence="11">Transcription factor Hox11/13c</fullName>
    </submittedName>
</protein>
<name>X5I198_9ECHN</name>
<reference evidence="11" key="1">
    <citation type="submission" date="2013-01" db="EMBL/GenBank/DDBJ databases">
        <title>Hox genes in echinoderms: conservation and a unique co-option.</title>
        <authorList>
            <person name="Tsuchimoto J."/>
            <person name="Yamaguchi M."/>
        </authorList>
    </citation>
    <scope>NUCLEOTIDE SEQUENCE</scope>
    <source>
        <tissue evidence="11">Embryo</tissue>
    </source>
</reference>
<feature type="DNA-binding region" description="Homeobox" evidence="6">
    <location>
        <begin position="203"/>
        <end position="262"/>
    </location>
</feature>
<comment type="subcellular location">
    <subcellularLocation>
        <location evidence="1 6 7">Nucleus</location>
    </subcellularLocation>
</comment>
<dbReference type="PROSITE" id="PS00027">
    <property type="entry name" value="HOMEOBOX_1"/>
    <property type="match status" value="1"/>
</dbReference>
<dbReference type="InterPro" id="IPR017970">
    <property type="entry name" value="Homeobox_CS"/>
</dbReference>
<feature type="coiled-coil region" evidence="8">
    <location>
        <begin position="255"/>
        <end position="282"/>
    </location>
</feature>
<comment type="similarity">
    <text evidence="2">Belongs to the Abd-B homeobox family.</text>
</comment>
<proteinExistence type="evidence at transcript level"/>
<dbReference type="InterPro" id="IPR046333">
    <property type="entry name" value="HXA10/ABDB-like"/>
</dbReference>
<feature type="region of interest" description="Disordered" evidence="9">
    <location>
        <begin position="185"/>
        <end position="209"/>
    </location>
</feature>
<dbReference type="SUPFAM" id="SSF46689">
    <property type="entry name" value="Homeodomain-like"/>
    <property type="match status" value="1"/>
</dbReference>
<dbReference type="PANTHER" id="PTHR45874:SF4">
    <property type="entry name" value="HOMEOBOX PROTEIN ABDOMINAL-B"/>
    <property type="match status" value="1"/>
</dbReference>
<dbReference type="GO" id="GO:0000978">
    <property type="term" value="F:RNA polymerase II cis-regulatory region sequence-specific DNA binding"/>
    <property type="evidence" value="ECO:0007669"/>
    <property type="project" value="TreeGrafter"/>
</dbReference>
<dbReference type="Gene3D" id="1.10.10.60">
    <property type="entry name" value="Homeodomain-like"/>
    <property type="match status" value="1"/>
</dbReference>
<gene>
    <name evidence="11" type="primary">13c</name>
    <name evidence="11" type="synonym">PjHox11</name>
</gene>
<feature type="domain" description="Homeobox" evidence="10">
    <location>
        <begin position="201"/>
        <end position="261"/>
    </location>
</feature>
<keyword evidence="3 6" id="KW-0238">DNA-binding</keyword>
<sequence length="293" mass="32000">MQSYTSEPWAQIITTMNAPKSASSSSTASITAHAHHHFPSQRSETALGHLTASHAATMPLTHRYGYYNNLDGPTTTASSISPYVDDFSAWNTIDFSSSAAHGHPTPSSRASFAAAAAAVHHVGHFHHPSGPAPATPTPINPNMVMGVGGQHRESLLTAAAAAHVHAAAAGAATFGMAHRHPASFGSGSHATNWVSPSSSSSSRRTKRRPYSKLQIIELEKAFQENMYLTRDRRNRISEALNLSERQVKIWFQNRRMKMKKLTERERTEQEQLEREKASLGAKYFLNTGHMPVP</sequence>
<dbReference type="Pfam" id="PF00046">
    <property type="entry name" value="Homeodomain"/>
    <property type="match status" value="1"/>
</dbReference>
<dbReference type="GO" id="GO:0000981">
    <property type="term" value="F:DNA-binding transcription factor activity, RNA polymerase II-specific"/>
    <property type="evidence" value="ECO:0007669"/>
    <property type="project" value="InterPro"/>
</dbReference>